<dbReference type="GO" id="GO:0005634">
    <property type="term" value="C:nucleus"/>
    <property type="evidence" value="ECO:0007669"/>
    <property type="project" value="UniProtKB-SubCell"/>
</dbReference>
<dbReference type="AlphaFoldDB" id="A0ABD3MYD2"/>
<name>A0ABD3MYD2_9STRA</name>
<gene>
    <name evidence="6" type="ORF">ACHAWU_006818</name>
</gene>
<keyword evidence="3" id="KW-0963">Cytoplasm</keyword>
<dbReference type="PANTHER" id="PTHR31661:SF1">
    <property type="entry name" value="CDAN1-INTERACTING NUCLEASE 1"/>
    <property type="match status" value="1"/>
</dbReference>
<dbReference type="InterPro" id="IPR029404">
    <property type="entry name" value="CDIN1"/>
</dbReference>
<dbReference type="EMBL" id="JALLBG020000062">
    <property type="protein sequence ID" value="KAL3768717.1"/>
    <property type="molecule type" value="Genomic_DNA"/>
</dbReference>
<evidence type="ECO:0000256" key="1">
    <source>
        <dbReference type="ARBA" id="ARBA00004123"/>
    </source>
</evidence>
<evidence type="ECO:0000256" key="4">
    <source>
        <dbReference type="ARBA" id="ARBA00023242"/>
    </source>
</evidence>
<sequence>MSSAYINPPKFVDGIHTSWAQSAEPVPIKKEIQLLMSGNLVRRGEFGPLVGSRALEVELESAELELTFQQALSIRKQLMISKILKVGTAKLKNEQTTKKILRDFEQRQRSLLELSYQYDLPPVTIFRAILAPRVHDAFPQFRCRNRNRPAGRIIQSIINEVDPGQVKSFLSEWEFKELQIAKENDVVGYNGDSTDTAREWEKSIHNYLDKHGIKYVTEETIKMHGYNDKGTPDCLLVDEIYINGKQIRWIECKSFYASGLRENSYFTRKAISRQVDRYEKEYGKCGAVMLKYGFSATICQRHPSTLFLDGGPLLHSENEYSL</sequence>
<organism evidence="6 7">
    <name type="scientific">Discostella pseudostelligera</name>
    <dbReference type="NCBI Taxonomy" id="259834"/>
    <lineage>
        <taxon>Eukaryota</taxon>
        <taxon>Sar</taxon>
        <taxon>Stramenopiles</taxon>
        <taxon>Ochrophyta</taxon>
        <taxon>Bacillariophyta</taxon>
        <taxon>Coscinodiscophyceae</taxon>
        <taxon>Thalassiosirophycidae</taxon>
        <taxon>Stephanodiscales</taxon>
        <taxon>Stephanodiscaceae</taxon>
        <taxon>Discostella</taxon>
    </lineage>
</organism>
<proteinExistence type="predicted"/>
<accession>A0ABD3MYD2</accession>
<evidence type="ECO:0000313" key="6">
    <source>
        <dbReference type="EMBL" id="KAL3768717.1"/>
    </source>
</evidence>
<keyword evidence="7" id="KW-1185">Reference proteome</keyword>
<keyword evidence="4" id="KW-0539">Nucleus</keyword>
<dbReference type="GO" id="GO:0005737">
    <property type="term" value="C:cytoplasm"/>
    <property type="evidence" value="ECO:0007669"/>
    <property type="project" value="UniProtKB-SubCell"/>
</dbReference>
<protein>
    <recommendedName>
        <fullName evidence="5">CDAN1-interacting nuclease 1</fullName>
    </recommendedName>
</protein>
<comment type="caution">
    <text evidence="6">The sequence shown here is derived from an EMBL/GenBank/DDBJ whole genome shotgun (WGS) entry which is preliminary data.</text>
</comment>
<evidence type="ECO:0000256" key="5">
    <source>
        <dbReference type="ARBA" id="ARBA00023480"/>
    </source>
</evidence>
<dbReference type="PANTHER" id="PTHR31661">
    <property type="entry name" value="SIMILAR TO CDNA SEQUENCE BC052040"/>
    <property type="match status" value="1"/>
</dbReference>
<evidence type="ECO:0000256" key="3">
    <source>
        <dbReference type="ARBA" id="ARBA00022490"/>
    </source>
</evidence>
<evidence type="ECO:0000313" key="7">
    <source>
        <dbReference type="Proteomes" id="UP001530293"/>
    </source>
</evidence>
<reference evidence="6 7" key="1">
    <citation type="submission" date="2024-10" db="EMBL/GenBank/DDBJ databases">
        <title>Updated reference genomes for cyclostephanoid diatoms.</title>
        <authorList>
            <person name="Roberts W.R."/>
            <person name="Alverson A.J."/>
        </authorList>
    </citation>
    <scope>NUCLEOTIDE SEQUENCE [LARGE SCALE GENOMIC DNA]</scope>
    <source>
        <strain evidence="6 7">AJA232-27</strain>
    </source>
</reference>
<dbReference type="Proteomes" id="UP001530293">
    <property type="component" value="Unassembled WGS sequence"/>
</dbReference>
<comment type="subcellular location">
    <subcellularLocation>
        <location evidence="2">Cytoplasm</location>
    </subcellularLocation>
    <subcellularLocation>
        <location evidence="1">Nucleus</location>
    </subcellularLocation>
</comment>
<evidence type="ECO:0000256" key="2">
    <source>
        <dbReference type="ARBA" id="ARBA00004496"/>
    </source>
</evidence>
<dbReference type="Pfam" id="PF14811">
    <property type="entry name" value="TPD"/>
    <property type="match status" value="1"/>
</dbReference>